<evidence type="ECO:0000256" key="1">
    <source>
        <dbReference type="ARBA" id="ARBA00008999"/>
    </source>
</evidence>
<dbReference type="EMBL" id="GEDC01013835">
    <property type="protein sequence ID" value="JAS23463.1"/>
    <property type="molecule type" value="Transcribed_RNA"/>
</dbReference>
<evidence type="ECO:0000256" key="3">
    <source>
        <dbReference type="ARBA" id="ARBA00022694"/>
    </source>
</evidence>
<sequence length="273" mass="30814">MKQIHRHLVTEEVFNVIRNGFFAIYKPKDVTSAKILERLKDTIVKLDRESVEDRKHILSAGHGGTLDKTATGVLVVGICDGCKVLPFLLNGSKSYTVVGHLGISTDTYNETGAITSESQYNHITEDKLKNALNLFKGEFLQVPPLFSSLKKNGVCLSELARKGEKIEVKPRSVICFKATCTRFDPPSFTLDVECSKGFYIRSLVHDLGKALDSAAHVTSLVRTKHGPFTINDCLTEDYFTLQNIITWIKLTRKQYPELARYLDKRKQYIQMNK</sequence>
<evidence type="ECO:0000259" key="6">
    <source>
        <dbReference type="Pfam" id="PF16198"/>
    </source>
</evidence>
<dbReference type="SUPFAM" id="SSF55120">
    <property type="entry name" value="Pseudouridine synthase"/>
    <property type="match status" value="1"/>
</dbReference>
<dbReference type="GO" id="GO:0005634">
    <property type="term" value="C:nucleus"/>
    <property type="evidence" value="ECO:0007669"/>
    <property type="project" value="TreeGrafter"/>
</dbReference>
<dbReference type="NCBIfam" id="TIGR00431">
    <property type="entry name" value="TruB"/>
    <property type="match status" value="1"/>
</dbReference>
<evidence type="ECO:0000313" key="7">
    <source>
        <dbReference type="EMBL" id="JAS23463.1"/>
    </source>
</evidence>
<accession>A0A1B6DCN6</accession>
<keyword evidence="3" id="KW-0819">tRNA processing</keyword>
<dbReference type="AlphaFoldDB" id="A0A1B6DCN6"/>
<comment type="similarity">
    <text evidence="1">Belongs to the pseudouridine synthase TruB family.</text>
</comment>
<dbReference type="PANTHER" id="PTHR13767:SF2">
    <property type="entry name" value="PSEUDOURIDYLATE SYNTHASE TRUB1"/>
    <property type="match status" value="1"/>
</dbReference>
<dbReference type="InterPro" id="IPR032819">
    <property type="entry name" value="TruB_C"/>
</dbReference>
<gene>
    <name evidence="7" type="ORF">g.3260</name>
</gene>
<name>A0A1B6DCN6_9HEMI</name>
<dbReference type="InterPro" id="IPR002501">
    <property type="entry name" value="PsdUridine_synth_N"/>
</dbReference>
<evidence type="ECO:0000259" key="5">
    <source>
        <dbReference type="Pfam" id="PF01509"/>
    </source>
</evidence>
<dbReference type="GO" id="GO:1990481">
    <property type="term" value="P:mRNA pseudouridine synthesis"/>
    <property type="evidence" value="ECO:0007669"/>
    <property type="project" value="TreeGrafter"/>
</dbReference>
<dbReference type="GO" id="GO:0160148">
    <property type="term" value="F:tRNA pseudouridine(55) synthase activity"/>
    <property type="evidence" value="ECO:0007669"/>
    <property type="project" value="UniProtKB-EC"/>
</dbReference>
<proteinExistence type="inferred from homology"/>
<feature type="domain" description="Pseudouridine synthase II N-terminal" evidence="5">
    <location>
        <begin position="59"/>
        <end position="200"/>
    </location>
</feature>
<protein>
    <recommendedName>
        <fullName evidence="2">tRNA pseudouridine(55) synthase</fullName>
        <ecNumber evidence="2">5.4.99.25</ecNumber>
    </recommendedName>
</protein>
<dbReference type="InterPro" id="IPR020103">
    <property type="entry name" value="PsdUridine_synth_cat_dom_sf"/>
</dbReference>
<keyword evidence="4" id="KW-0413">Isomerase</keyword>
<dbReference type="GO" id="GO:0006400">
    <property type="term" value="P:tRNA modification"/>
    <property type="evidence" value="ECO:0007669"/>
    <property type="project" value="TreeGrafter"/>
</dbReference>
<dbReference type="Pfam" id="PF01509">
    <property type="entry name" value="TruB_N"/>
    <property type="match status" value="1"/>
</dbReference>
<dbReference type="InterPro" id="IPR014780">
    <property type="entry name" value="tRNA_psdUridine_synth_TruB"/>
</dbReference>
<dbReference type="EC" id="5.4.99.25" evidence="2"/>
<evidence type="ECO:0000256" key="4">
    <source>
        <dbReference type="ARBA" id="ARBA00023235"/>
    </source>
</evidence>
<organism evidence="7">
    <name type="scientific">Clastoptera arizonana</name>
    <name type="common">Arizona spittle bug</name>
    <dbReference type="NCBI Taxonomy" id="38151"/>
    <lineage>
        <taxon>Eukaryota</taxon>
        <taxon>Metazoa</taxon>
        <taxon>Ecdysozoa</taxon>
        <taxon>Arthropoda</taxon>
        <taxon>Hexapoda</taxon>
        <taxon>Insecta</taxon>
        <taxon>Pterygota</taxon>
        <taxon>Neoptera</taxon>
        <taxon>Paraneoptera</taxon>
        <taxon>Hemiptera</taxon>
        <taxon>Auchenorrhyncha</taxon>
        <taxon>Cercopoidea</taxon>
        <taxon>Clastopteridae</taxon>
        <taxon>Clastoptera</taxon>
    </lineage>
</organism>
<dbReference type="Gene3D" id="3.30.2350.10">
    <property type="entry name" value="Pseudouridine synthase"/>
    <property type="match status" value="1"/>
</dbReference>
<dbReference type="PANTHER" id="PTHR13767">
    <property type="entry name" value="TRNA-PSEUDOURIDINE SYNTHASE"/>
    <property type="match status" value="1"/>
</dbReference>
<reference evidence="7" key="1">
    <citation type="submission" date="2015-12" db="EMBL/GenBank/DDBJ databases">
        <title>De novo transcriptome assembly of four potential Pierce s Disease insect vectors from Arizona vineyards.</title>
        <authorList>
            <person name="Tassone E.E."/>
        </authorList>
    </citation>
    <scope>NUCLEOTIDE SEQUENCE</scope>
</reference>
<dbReference type="Pfam" id="PF16198">
    <property type="entry name" value="TruB_C_2"/>
    <property type="match status" value="1"/>
</dbReference>
<dbReference type="HAMAP" id="MF_01080">
    <property type="entry name" value="TruB_bact"/>
    <property type="match status" value="1"/>
</dbReference>
<evidence type="ECO:0000256" key="2">
    <source>
        <dbReference type="ARBA" id="ARBA00012787"/>
    </source>
</evidence>
<feature type="domain" description="tRNA pseudouridylate synthase B C-terminal" evidence="6">
    <location>
        <begin position="201"/>
        <end position="239"/>
    </location>
</feature>
<dbReference type="GO" id="GO:0003723">
    <property type="term" value="F:RNA binding"/>
    <property type="evidence" value="ECO:0007669"/>
    <property type="project" value="InterPro"/>
</dbReference>